<organism evidence="2 3">
    <name type="scientific">Crucibulum laeve</name>
    <dbReference type="NCBI Taxonomy" id="68775"/>
    <lineage>
        <taxon>Eukaryota</taxon>
        <taxon>Fungi</taxon>
        <taxon>Dikarya</taxon>
        <taxon>Basidiomycota</taxon>
        <taxon>Agaricomycotina</taxon>
        <taxon>Agaricomycetes</taxon>
        <taxon>Agaricomycetidae</taxon>
        <taxon>Agaricales</taxon>
        <taxon>Agaricineae</taxon>
        <taxon>Nidulariaceae</taxon>
        <taxon>Crucibulum</taxon>
    </lineage>
</organism>
<keyword evidence="3" id="KW-1185">Reference proteome</keyword>
<evidence type="ECO:0000313" key="3">
    <source>
        <dbReference type="Proteomes" id="UP000308652"/>
    </source>
</evidence>
<accession>A0A5C3MCJ7</accession>
<name>A0A5C3MCJ7_9AGAR</name>
<reference evidence="2 3" key="1">
    <citation type="journal article" date="2019" name="Nat. Ecol. Evol.">
        <title>Megaphylogeny resolves global patterns of mushroom evolution.</title>
        <authorList>
            <person name="Varga T."/>
            <person name="Krizsan K."/>
            <person name="Foldi C."/>
            <person name="Dima B."/>
            <person name="Sanchez-Garcia M."/>
            <person name="Sanchez-Ramirez S."/>
            <person name="Szollosi G.J."/>
            <person name="Szarkandi J.G."/>
            <person name="Papp V."/>
            <person name="Albert L."/>
            <person name="Andreopoulos W."/>
            <person name="Angelini C."/>
            <person name="Antonin V."/>
            <person name="Barry K.W."/>
            <person name="Bougher N.L."/>
            <person name="Buchanan P."/>
            <person name="Buyck B."/>
            <person name="Bense V."/>
            <person name="Catcheside P."/>
            <person name="Chovatia M."/>
            <person name="Cooper J."/>
            <person name="Damon W."/>
            <person name="Desjardin D."/>
            <person name="Finy P."/>
            <person name="Geml J."/>
            <person name="Haridas S."/>
            <person name="Hughes K."/>
            <person name="Justo A."/>
            <person name="Karasinski D."/>
            <person name="Kautmanova I."/>
            <person name="Kiss B."/>
            <person name="Kocsube S."/>
            <person name="Kotiranta H."/>
            <person name="LaButti K.M."/>
            <person name="Lechner B.E."/>
            <person name="Liimatainen K."/>
            <person name="Lipzen A."/>
            <person name="Lukacs Z."/>
            <person name="Mihaltcheva S."/>
            <person name="Morgado L.N."/>
            <person name="Niskanen T."/>
            <person name="Noordeloos M.E."/>
            <person name="Ohm R.A."/>
            <person name="Ortiz-Santana B."/>
            <person name="Ovrebo C."/>
            <person name="Racz N."/>
            <person name="Riley R."/>
            <person name="Savchenko A."/>
            <person name="Shiryaev A."/>
            <person name="Soop K."/>
            <person name="Spirin V."/>
            <person name="Szebenyi C."/>
            <person name="Tomsovsky M."/>
            <person name="Tulloss R.E."/>
            <person name="Uehling J."/>
            <person name="Grigoriev I.V."/>
            <person name="Vagvolgyi C."/>
            <person name="Papp T."/>
            <person name="Martin F.M."/>
            <person name="Miettinen O."/>
            <person name="Hibbett D.S."/>
            <person name="Nagy L.G."/>
        </authorList>
    </citation>
    <scope>NUCLEOTIDE SEQUENCE [LARGE SCALE GENOMIC DNA]</scope>
    <source>
        <strain evidence="2 3">CBS 166.37</strain>
    </source>
</reference>
<evidence type="ECO:0008006" key="4">
    <source>
        <dbReference type="Google" id="ProtNLM"/>
    </source>
</evidence>
<evidence type="ECO:0000256" key="1">
    <source>
        <dbReference type="SAM" id="MobiDB-lite"/>
    </source>
</evidence>
<dbReference type="Proteomes" id="UP000308652">
    <property type="component" value="Unassembled WGS sequence"/>
</dbReference>
<feature type="region of interest" description="Disordered" evidence="1">
    <location>
        <begin position="258"/>
        <end position="314"/>
    </location>
</feature>
<dbReference type="InterPro" id="IPR011333">
    <property type="entry name" value="SKP1/BTB/POZ_sf"/>
</dbReference>
<feature type="compositionally biased region" description="Acidic residues" evidence="1">
    <location>
        <begin position="258"/>
        <end position="291"/>
    </location>
</feature>
<dbReference type="OrthoDB" id="3366352at2759"/>
<dbReference type="Gene3D" id="3.30.710.10">
    <property type="entry name" value="Potassium Channel Kv1.1, Chain A"/>
    <property type="match status" value="1"/>
</dbReference>
<sequence>MLLPDIDTSAPAQDCKPSLPPMFSFQHKPFPPPSLAGVPVEYIFDQLRNLAPHYWDKPETADCTIIVPVPHAEGRPMHPSIAALFPPDAIHTVSSMYGFSGAGRRATQPALNAVPRISLQLHVDYLAAHSSFLRGLFSGACPMDLMYSLTPPVTTSSSHPVFGNSIPPNRLPRLMPCSPDHPIIYLPIPDPTSFHLLIHWMYFGDISYIEDCLHQGIIQWEGIARNVEYLGLSTELKVFLQRWYQDWLHPDRTTCTYDSDDDSDTVFSDYDGEDSDSTASDSEEIDTDDEKEQIRGRTRTTRPLSMQSQRPHSA</sequence>
<feature type="compositionally biased region" description="Polar residues" evidence="1">
    <location>
        <begin position="301"/>
        <end position="314"/>
    </location>
</feature>
<dbReference type="AlphaFoldDB" id="A0A5C3MCJ7"/>
<protein>
    <recommendedName>
        <fullName evidence="4">BTB domain-containing protein</fullName>
    </recommendedName>
</protein>
<evidence type="ECO:0000313" key="2">
    <source>
        <dbReference type="EMBL" id="TFK42473.1"/>
    </source>
</evidence>
<proteinExistence type="predicted"/>
<gene>
    <name evidence="2" type="ORF">BDQ12DRAFT_662716</name>
</gene>
<dbReference type="EMBL" id="ML213592">
    <property type="protein sequence ID" value="TFK42473.1"/>
    <property type="molecule type" value="Genomic_DNA"/>
</dbReference>